<proteinExistence type="predicted"/>
<accession>A0ABW4SSQ7</accession>
<name>A0ABW4SSQ7_9ACTN</name>
<evidence type="ECO:0008006" key="3">
    <source>
        <dbReference type="Google" id="ProtNLM"/>
    </source>
</evidence>
<organism evidence="1 2">
    <name type="scientific">Nonomuraea mangrovi</name>
    <dbReference type="NCBI Taxonomy" id="2316207"/>
    <lineage>
        <taxon>Bacteria</taxon>
        <taxon>Bacillati</taxon>
        <taxon>Actinomycetota</taxon>
        <taxon>Actinomycetes</taxon>
        <taxon>Streptosporangiales</taxon>
        <taxon>Streptosporangiaceae</taxon>
        <taxon>Nonomuraea</taxon>
    </lineage>
</organism>
<dbReference type="RefSeq" id="WP_379571805.1">
    <property type="nucleotide sequence ID" value="NZ_JBHUFV010000016.1"/>
</dbReference>
<reference evidence="2" key="1">
    <citation type="journal article" date="2019" name="Int. J. Syst. Evol. Microbiol.">
        <title>The Global Catalogue of Microorganisms (GCM) 10K type strain sequencing project: providing services to taxonomists for standard genome sequencing and annotation.</title>
        <authorList>
            <consortium name="The Broad Institute Genomics Platform"/>
            <consortium name="The Broad Institute Genome Sequencing Center for Infectious Disease"/>
            <person name="Wu L."/>
            <person name="Ma J."/>
        </authorList>
    </citation>
    <scope>NUCLEOTIDE SEQUENCE [LARGE SCALE GENOMIC DNA]</scope>
    <source>
        <strain evidence="2">ICMP 6774ER</strain>
    </source>
</reference>
<keyword evidence="2" id="KW-1185">Reference proteome</keyword>
<dbReference type="Proteomes" id="UP001597368">
    <property type="component" value="Unassembled WGS sequence"/>
</dbReference>
<sequence>MTDMDQVPAEFIEGLRGHIAELDALGVRHLVGPGEMRVPYAPPAAYGIDLPVLAVAVGNLWMPETLPRGREWIAVSHDGQDLVSVVEPAPGVEEGMRRLCDLYAGTGLRRPTVDQLVEYRERLRELLGVDCEPHLTTFAEGWYPILPSELGALTGDPFELPEGAKLVVLGPLPDREWDTVAEDEPEDEDVAVEEEWPCEAEGWIAAAFRHHGVRSGPGGDPFRALRYYGLKAPLLVLGIGYGHLGSTRLPEREWYAVWHKDSGPLVVTAVEPTPEAAKGLRRLAREYPARRFRGHDVTLDDRVAYRDRLRELVGVESSDGLAALRTGLCPIDVNELRRLTADAVADEERGDGWEVFLLT</sequence>
<comment type="caution">
    <text evidence="1">The sequence shown here is derived from an EMBL/GenBank/DDBJ whole genome shotgun (WGS) entry which is preliminary data.</text>
</comment>
<protein>
    <recommendedName>
        <fullName evidence="3">DUF4262 domain-containing protein</fullName>
    </recommendedName>
</protein>
<dbReference type="EMBL" id="JBHUFV010000016">
    <property type="protein sequence ID" value="MFD1931969.1"/>
    <property type="molecule type" value="Genomic_DNA"/>
</dbReference>
<gene>
    <name evidence="1" type="ORF">ACFSKW_10825</name>
</gene>
<evidence type="ECO:0000313" key="2">
    <source>
        <dbReference type="Proteomes" id="UP001597368"/>
    </source>
</evidence>
<evidence type="ECO:0000313" key="1">
    <source>
        <dbReference type="EMBL" id="MFD1931969.1"/>
    </source>
</evidence>